<organism evidence="1 2">
    <name type="scientific">candidate division TA06 bacterium SM1_40</name>
    <dbReference type="NCBI Taxonomy" id="1703773"/>
    <lineage>
        <taxon>Bacteria</taxon>
        <taxon>Bacteria division TA06</taxon>
    </lineage>
</organism>
<gene>
    <name evidence="1" type="ORF">AMJ71_08750</name>
</gene>
<accession>A0A0S8JEI5</accession>
<dbReference type="AlphaFoldDB" id="A0A0S8JEI5"/>
<dbReference type="PATRIC" id="fig|1703773.3.peg.351"/>
<name>A0A0S8JEI5_UNCT6</name>
<proteinExistence type="predicted"/>
<dbReference type="Proteomes" id="UP000051035">
    <property type="component" value="Unassembled WGS sequence"/>
</dbReference>
<dbReference type="EMBL" id="LJVA01000116">
    <property type="protein sequence ID" value="KPL07888.1"/>
    <property type="molecule type" value="Genomic_DNA"/>
</dbReference>
<evidence type="ECO:0000313" key="2">
    <source>
        <dbReference type="Proteomes" id="UP000051035"/>
    </source>
</evidence>
<evidence type="ECO:0000313" key="1">
    <source>
        <dbReference type="EMBL" id="KPL07888.1"/>
    </source>
</evidence>
<reference evidence="1 2" key="1">
    <citation type="journal article" date="2015" name="Microbiome">
        <title>Genomic resolution of linkages in carbon, nitrogen, and sulfur cycling among widespread estuary sediment bacteria.</title>
        <authorList>
            <person name="Baker B.J."/>
            <person name="Lazar C.S."/>
            <person name="Teske A.P."/>
            <person name="Dick G.J."/>
        </authorList>
    </citation>
    <scope>NUCLEOTIDE SEQUENCE [LARGE SCALE GENOMIC DNA]</scope>
    <source>
        <strain evidence="1">SM1_40</strain>
    </source>
</reference>
<protein>
    <submittedName>
        <fullName evidence="1">Uncharacterized protein</fullName>
    </submittedName>
</protein>
<sequence length="447" mass="48516">MTRETLTPKLPRVVAGLALLFTVMLVGSALAGIKAEVTITKGDGNSDNMWSDPPGNNWKPWWDDTLKPNDTRTLETCQWIKVGTNGGLEATCRCGIEGCDCKLKLPKRGKFHIPDQWGDNSRQDEPTLYDVSQGILQIRGGAPGPDCGPGTEGCDSYLVGFDTPVARAWGQSPEPPGLVSWFAADYDSGAAQARILNHPMSPVPMLSHGILWPDTVPIFPGEGLIYNMFGIQPATVGIFVNEDPEGMPGEWAPLEFEIVNTGVVESFFDIFLWNDLGWPMGTQSYGVLLYPGESFFAMTEVHIPLWAPAHTVCPVGASASSWDDEYKHWALLSVMPDVTIELVPLATVLHHGENLQLIAHLRNNTAIPQTIEAWTEVILPNGNPYGGNPVAGPKTPTIGPYGVIVRDVSHTVPGAAPLGTYYYTGYLGEPGTSDILDWNGFSFDIVE</sequence>
<comment type="caution">
    <text evidence="1">The sequence shown here is derived from an EMBL/GenBank/DDBJ whole genome shotgun (WGS) entry which is preliminary data.</text>
</comment>